<dbReference type="InterPro" id="IPR036770">
    <property type="entry name" value="Ankyrin_rpt-contain_sf"/>
</dbReference>
<keyword evidence="6" id="KW-1185">Reference proteome</keyword>
<dbReference type="PROSITE" id="PS50297">
    <property type="entry name" value="ANK_REP_REGION"/>
    <property type="match status" value="3"/>
</dbReference>
<name>A0ABQ0GLY7_9PEZI</name>
<feature type="repeat" description="ANK" evidence="3">
    <location>
        <begin position="133"/>
        <end position="165"/>
    </location>
</feature>
<organism evidence="5 6">
    <name type="scientific">Madurella fahalii</name>
    <dbReference type="NCBI Taxonomy" id="1157608"/>
    <lineage>
        <taxon>Eukaryota</taxon>
        <taxon>Fungi</taxon>
        <taxon>Dikarya</taxon>
        <taxon>Ascomycota</taxon>
        <taxon>Pezizomycotina</taxon>
        <taxon>Sordariomycetes</taxon>
        <taxon>Sordariomycetidae</taxon>
        <taxon>Sordariales</taxon>
        <taxon>Sordariales incertae sedis</taxon>
        <taxon>Madurella</taxon>
    </lineage>
</organism>
<sequence>MAATKTTATTATHRGDNRGEVTAYGQQNITTRVTTLVMNFETPVTTRPSTKPPPTATRATTLVGNMTAVELAARNGHVDVIKAIEDYGPDNHAETRELMTRALLAAAGGRADSAETVTYLLRQDADPRARDSCGRSPPHLAARNGEVNVMRALLAVGWVKDHVDEPGERGRTALHEAVARGPERVVRLLVENGAEVDMKARSGKKPLHAAIQGWHEGVFGILLARTSELSAPCGFGETALHMVANQGNSAMVKALLAHGANRRVRSADGKTALDIAHRQGHEDVCMLLEQFVAS</sequence>
<proteinExistence type="predicted"/>
<evidence type="ECO:0000256" key="4">
    <source>
        <dbReference type="SAM" id="MobiDB-lite"/>
    </source>
</evidence>
<dbReference type="GeneID" id="98179721"/>
<evidence type="ECO:0000256" key="1">
    <source>
        <dbReference type="ARBA" id="ARBA00022737"/>
    </source>
</evidence>
<evidence type="ECO:0000256" key="3">
    <source>
        <dbReference type="PROSITE-ProRule" id="PRU00023"/>
    </source>
</evidence>
<feature type="region of interest" description="Disordered" evidence="4">
    <location>
        <begin position="1"/>
        <end position="21"/>
    </location>
</feature>
<keyword evidence="2 3" id="KW-0040">ANK repeat</keyword>
<dbReference type="InterPro" id="IPR050889">
    <property type="entry name" value="Dendritic_Spine_Reg/Scaffold"/>
</dbReference>
<dbReference type="Gene3D" id="1.25.40.20">
    <property type="entry name" value="Ankyrin repeat-containing domain"/>
    <property type="match status" value="1"/>
</dbReference>
<protein>
    <submittedName>
        <fullName evidence="5">Uncharacterized protein</fullName>
    </submittedName>
</protein>
<evidence type="ECO:0000313" key="6">
    <source>
        <dbReference type="Proteomes" id="UP001628179"/>
    </source>
</evidence>
<evidence type="ECO:0000313" key="5">
    <source>
        <dbReference type="EMBL" id="GAB1318769.1"/>
    </source>
</evidence>
<comment type="caution">
    <text evidence="5">The sequence shown here is derived from an EMBL/GenBank/DDBJ whole genome shotgun (WGS) entry which is preliminary data.</text>
</comment>
<dbReference type="SUPFAM" id="SSF48403">
    <property type="entry name" value="Ankyrin repeat"/>
    <property type="match status" value="1"/>
</dbReference>
<dbReference type="InterPro" id="IPR002110">
    <property type="entry name" value="Ankyrin_rpt"/>
</dbReference>
<feature type="repeat" description="ANK" evidence="3">
    <location>
        <begin position="235"/>
        <end position="267"/>
    </location>
</feature>
<dbReference type="RefSeq" id="XP_070920499.1">
    <property type="nucleotide sequence ID" value="XM_071064398.1"/>
</dbReference>
<dbReference type="Proteomes" id="UP001628179">
    <property type="component" value="Unassembled WGS sequence"/>
</dbReference>
<feature type="compositionally biased region" description="Low complexity" evidence="4">
    <location>
        <begin position="1"/>
        <end position="12"/>
    </location>
</feature>
<reference evidence="5 6" key="1">
    <citation type="submission" date="2024-09" db="EMBL/GenBank/DDBJ databases">
        <title>Itraconazole resistance in Madurella fahalii resulting from another homologue of gene encoding cytochrome P450 14-alpha sterol demethylase (CYP51).</title>
        <authorList>
            <person name="Yoshioka I."/>
            <person name="Fahal A.H."/>
            <person name="Kaneko S."/>
            <person name="Yaguchi T."/>
        </authorList>
    </citation>
    <scope>NUCLEOTIDE SEQUENCE [LARGE SCALE GENOMIC DNA]</scope>
    <source>
        <strain evidence="5 6">IFM 68171</strain>
    </source>
</reference>
<feature type="repeat" description="ANK" evidence="3">
    <location>
        <begin position="169"/>
        <end position="201"/>
    </location>
</feature>
<dbReference type="PRINTS" id="PR01415">
    <property type="entry name" value="ANKYRIN"/>
</dbReference>
<dbReference type="EMBL" id="BAAFSV010000005">
    <property type="protein sequence ID" value="GAB1318769.1"/>
    <property type="molecule type" value="Genomic_DNA"/>
</dbReference>
<dbReference type="PROSITE" id="PS50088">
    <property type="entry name" value="ANK_REPEAT"/>
    <property type="match status" value="3"/>
</dbReference>
<dbReference type="Pfam" id="PF12796">
    <property type="entry name" value="Ank_2"/>
    <property type="match status" value="2"/>
</dbReference>
<accession>A0ABQ0GLY7</accession>
<gene>
    <name evidence="5" type="ORF">MFIFM68171_08979</name>
</gene>
<dbReference type="PANTHER" id="PTHR24166">
    <property type="entry name" value="ROLLING PEBBLES, ISOFORM B"/>
    <property type="match status" value="1"/>
</dbReference>
<dbReference type="PANTHER" id="PTHR24166:SF48">
    <property type="entry name" value="PROTEIN VAPYRIN"/>
    <property type="match status" value="1"/>
</dbReference>
<evidence type="ECO:0000256" key="2">
    <source>
        <dbReference type="ARBA" id="ARBA00023043"/>
    </source>
</evidence>
<dbReference type="SMART" id="SM00248">
    <property type="entry name" value="ANK"/>
    <property type="match status" value="6"/>
</dbReference>
<keyword evidence="1" id="KW-0677">Repeat</keyword>